<organism evidence="9 10">
    <name type="scientific">Flavobacterium cellulosilyticum</name>
    <dbReference type="NCBI Taxonomy" id="2541731"/>
    <lineage>
        <taxon>Bacteria</taxon>
        <taxon>Pseudomonadati</taxon>
        <taxon>Bacteroidota</taxon>
        <taxon>Flavobacteriia</taxon>
        <taxon>Flavobacteriales</taxon>
        <taxon>Flavobacteriaceae</taxon>
        <taxon>Flavobacterium</taxon>
    </lineage>
</organism>
<evidence type="ECO:0000313" key="10">
    <source>
        <dbReference type="Proteomes" id="UP000295479"/>
    </source>
</evidence>
<evidence type="ECO:0000256" key="4">
    <source>
        <dbReference type="ARBA" id="ARBA00023136"/>
    </source>
</evidence>
<feature type="domain" description="RagB/SusD" evidence="7">
    <location>
        <begin position="392"/>
        <end position="635"/>
    </location>
</feature>
<gene>
    <name evidence="9" type="ORF">E0F76_06320</name>
</gene>
<comment type="similarity">
    <text evidence="2">Belongs to the SusD family.</text>
</comment>
<dbReference type="Proteomes" id="UP000295479">
    <property type="component" value="Unassembled WGS sequence"/>
</dbReference>
<reference evidence="9 10" key="1">
    <citation type="submission" date="2019-03" db="EMBL/GenBank/DDBJ databases">
        <title>Flavobacterium AR-3-4 sp. nov. isolated from arctic soil.</title>
        <authorList>
            <person name="Chaudhary D.K."/>
        </authorList>
    </citation>
    <scope>NUCLEOTIDE SEQUENCE [LARGE SCALE GENOMIC DNA]</scope>
    <source>
        <strain evidence="9 10">AR-3-4</strain>
    </source>
</reference>
<keyword evidence="5" id="KW-0998">Cell outer membrane</keyword>
<evidence type="ECO:0000256" key="1">
    <source>
        <dbReference type="ARBA" id="ARBA00004442"/>
    </source>
</evidence>
<evidence type="ECO:0000259" key="8">
    <source>
        <dbReference type="Pfam" id="PF14322"/>
    </source>
</evidence>
<evidence type="ECO:0000313" key="9">
    <source>
        <dbReference type="EMBL" id="TDD98739.1"/>
    </source>
</evidence>
<feature type="chain" id="PRO_5020871858" evidence="6">
    <location>
        <begin position="25"/>
        <end position="640"/>
    </location>
</feature>
<comment type="caution">
    <text evidence="9">The sequence shown here is derived from an EMBL/GenBank/DDBJ whole genome shotgun (WGS) entry which is preliminary data.</text>
</comment>
<accession>A0A4R5CI22</accession>
<dbReference type="Gene3D" id="1.25.40.390">
    <property type="match status" value="1"/>
</dbReference>
<keyword evidence="3 6" id="KW-0732">Signal</keyword>
<evidence type="ECO:0000256" key="5">
    <source>
        <dbReference type="ARBA" id="ARBA00023237"/>
    </source>
</evidence>
<feature type="domain" description="SusD-like N-terminal" evidence="8">
    <location>
        <begin position="22"/>
        <end position="174"/>
    </location>
</feature>
<dbReference type="InterPro" id="IPR012944">
    <property type="entry name" value="SusD_RagB_dom"/>
</dbReference>
<dbReference type="Pfam" id="PF14322">
    <property type="entry name" value="SusD-like_3"/>
    <property type="match status" value="1"/>
</dbReference>
<dbReference type="InterPro" id="IPR033985">
    <property type="entry name" value="SusD-like_N"/>
</dbReference>
<comment type="subcellular location">
    <subcellularLocation>
        <location evidence="1">Cell outer membrane</location>
    </subcellularLocation>
</comment>
<dbReference type="InterPro" id="IPR011990">
    <property type="entry name" value="TPR-like_helical_dom_sf"/>
</dbReference>
<dbReference type="GO" id="GO:0009279">
    <property type="term" value="C:cell outer membrane"/>
    <property type="evidence" value="ECO:0007669"/>
    <property type="project" value="UniProtKB-SubCell"/>
</dbReference>
<sequence>MNKKILLSLLFTFGLCFTSCSDYLEVNPATGFTQAEVFGSESEIHSAVAGIYTLMLSDDVYSNRLAFVFNPNTDVEMSGISTNAVNVNGSDIACFQPKPYWTTLNSTWNAMYKIINLSNDVIEGIENSAIYKADPKDKASNITQMYGEAKTLRAMVYLDMIRIWGDVVFRTKSSVGGEDFTVGVTDRNKILEFLIDDLKSVEPLMQYPNQLDFGTERASKSFNQGLIGLLALTRGGWALRPDTSAATVGHMVRGENPELYYDIAIKYLGKVIDEKHYDLKLSYSDFWKQQNNWVTPVDDDVMFSLALLKGTSGEYGYSIGVPITGQVIQPGSSAPVTNPYGGASGSLSLCGTYLYSFDKKDLRRDVTCAPYSYDVNLNQVIRLDLAKLATGKWSKLYEEKPLGAVSTKSTGVNFAWMRFSDVLLMYAEAVNERVGPREDAQECLRRVRRRAFDKTDWSAKVDTYVASKNTKESFFNAIMDERAWEFGGESKRKFDLARWNKYSSVIYNQYNKLINWGKVANGAYVQGVDNIPGSVYWKNIPDPKNAGRTILDIQGIDQILTAKPAGYTEQVFASAWYSLNSDTSTYEPRNDIKWSFRGFINFNNAASVTPNDPLRYLCPYPSKVITDHRGNIQNYYGFNY</sequence>
<keyword evidence="4" id="KW-0472">Membrane</keyword>
<dbReference type="EMBL" id="SMFK01000002">
    <property type="protein sequence ID" value="TDD98739.1"/>
    <property type="molecule type" value="Genomic_DNA"/>
</dbReference>
<evidence type="ECO:0000256" key="3">
    <source>
        <dbReference type="ARBA" id="ARBA00022729"/>
    </source>
</evidence>
<dbReference type="OrthoDB" id="5694214at2"/>
<evidence type="ECO:0000259" key="7">
    <source>
        <dbReference type="Pfam" id="PF07980"/>
    </source>
</evidence>
<protein>
    <submittedName>
        <fullName evidence="9">RagB/SusD family nutrient uptake outer membrane protein</fullName>
    </submittedName>
</protein>
<dbReference type="Pfam" id="PF07980">
    <property type="entry name" value="SusD_RagB"/>
    <property type="match status" value="1"/>
</dbReference>
<evidence type="ECO:0000256" key="2">
    <source>
        <dbReference type="ARBA" id="ARBA00006275"/>
    </source>
</evidence>
<proteinExistence type="inferred from homology"/>
<dbReference type="SUPFAM" id="SSF48452">
    <property type="entry name" value="TPR-like"/>
    <property type="match status" value="1"/>
</dbReference>
<dbReference type="RefSeq" id="WP_132002954.1">
    <property type="nucleotide sequence ID" value="NZ_SMFK01000002.1"/>
</dbReference>
<keyword evidence="10" id="KW-1185">Reference proteome</keyword>
<name>A0A4R5CI22_9FLAO</name>
<evidence type="ECO:0000256" key="6">
    <source>
        <dbReference type="SAM" id="SignalP"/>
    </source>
</evidence>
<feature type="signal peptide" evidence="6">
    <location>
        <begin position="1"/>
        <end position="24"/>
    </location>
</feature>
<dbReference type="AlphaFoldDB" id="A0A4R5CI22"/>